<evidence type="ECO:0000313" key="3">
    <source>
        <dbReference type="EMBL" id="KAK2591139.1"/>
    </source>
</evidence>
<reference evidence="3" key="1">
    <citation type="submission" date="2023-06" db="EMBL/GenBank/DDBJ databases">
        <title>Conoideocrella luteorostrata (Hypocreales: Clavicipitaceae), a potential biocontrol fungus for elongate hemlock scale in United States Christmas tree production areas.</title>
        <authorList>
            <person name="Barrett H."/>
            <person name="Lovett B."/>
            <person name="Macias A.M."/>
            <person name="Stajich J.E."/>
            <person name="Kasson M.T."/>
        </authorList>
    </citation>
    <scope>NUCLEOTIDE SEQUENCE</scope>
    <source>
        <strain evidence="3">ARSEF 14590</strain>
    </source>
</reference>
<dbReference type="Pfam" id="PF23074">
    <property type="entry name" value="PH_FT_N"/>
    <property type="match status" value="1"/>
</dbReference>
<dbReference type="InterPro" id="IPR057081">
    <property type="entry name" value="PH_N"/>
</dbReference>
<dbReference type="InterPro" id="IPR057082">
    <property type="entry name" value="PH_C"/>
</dbReference>
<gene>
    <name evidence="3" type="ORF">QQS21_011177</name>
</gene>
<sequence length="465" mass="53898">MELAGPTNDITILDGCYLEAQRSDDISLKLEGLRIALNEPSNSHLALTISEIRSGAHLLRHLADVAQVHRDRVQFVLNPLNAVLPCLSRSLRDIQDCYDDRSRSKQNRWRQMYHSLTKEAGGLPLTSIFILYTKYISLLRDILTRSPNFDLASMDYLSLEITRLREARGFGPPSMVQAGLLVRHTGYMYGIDPITHWAEHIFTFPPPSKTSLGNVGKTKALGPHRELGHHNIPMNSKVLFRQSFDHDQLSLTVFNNPRNSCAYILIRIFKDDRPWFSLQGAHELCIERSGSSLQLRRWSKTENCSKPWAILFFLTWEELVLMYCTFISLKARNNLTLQFRSDELELRGEKKLFQACIRDDGFNHSLIVYEDRATRGLRLHAAVWDGELRQCPVWTAFVSRQATSMTWLVRVSQHKVRLADIQLFIFCKQYREQSQRRGRSNAFQIEFMSYDAAQHFEDVFYRRGR</sequence>
<feature type="domain" description="PH" evidence="2">
    <location>
        <begin position="350"/>
        <end position="462"/>
    </location>
</feature>
<dbReference type="Proteomes" id="UP001251528">
    <property type="component" value="Unassembled WGS sequence"/>
</dbReference>
<evidence type="ECO:0000259" key="1">
    <source>
        <dbReference type="Pfam" id="PF23074"/>
    </source>
</evidence>
<feature type="domain" description="PH" evidence="1">
    <location>
        <begin position="231"/>
        <end position="336"/>
    </location>
</feature>
<dbReference type="AlphaFoldDB" id="A0AAJ0CGD0"/>
<name>A0AAJ0CGD0_9HYPO</name>
<dbReference type="EMBL" id="JASWJB010000361">
    <property type="protein sequence ID" value="KAK2591139.1"/>
    <property type="molecule type" value="Genomic_DNA"/>
</dbReference>
<keyword evidence="4" id="KW-1185">Reference proteome</keyword>
<evidence type="ECO:0000259" key="2">
    <source>
        <dbReference type="Pfam" id="PF23076"/>
    </source>
</evidence>
<comment type="caution">
    <text evidence="3">The sequence shown here is derived from an EMBL/GenBank/DDBJ whole genome shotgun (WGS) entry which is preliminary data.</text>
</comment>
<proteinExistence type="predicted"/>
<protein>
    <submittedName>
        <fullName evidence="3">Uncharacterized protein</fullName>
    </submittedName>
</protein>
<accession>A0AAJ0CGD0</accession>
<dbReference type="Pfam" id="PF23076">
    <property type="entry name" value="PH_FT_C"/>
    <property type="match status" value="1"/>
</dbReference>
<organism evidence="3 4">
    <name type="scientific">Conoideocrella luteorostrata</name>
    <dbReference type="NCBI Taxonomy" id="1105319"/>
    <lineage>
        <taxon>Eukaryota</taxon>
        <taxon>Fungi</taxon>
        <taxon>Dikarya</taxon>
        <taxon>Ascomycota</taxon>
        <taxon>Pezizomycotina</taxon>
        <taxon>Sordariomycetes</taxon>
        <taxon>Hypocreomycetidae</taxon>
        <taxon>Hypocreales</taxon>
        <taxon>Clavicipitaceae</taxon>
        <taxon>Conoideocrella</taxon>
    </lineage>
</organism>
<evidence type="ECO:0000313" key="4">
    <source>
        <dbReference type="Proteomes" id="UP001251528"/>
    </source>
</evidence>